<keyword evidence="4" id="KW-0418">Kinase</keyword>
<dbReference type="InParanoid" id="D8R092"/>
<dbReference type="AlphaFoldDB" id="D8R092"/>
<dbReference type="PROSITE" id="PS00107">
    <property type="entry name" value="PROTEIN_KINASE_ATP"/>
    <property type="match status" value="1"/>
</dbReference>
<sequence>WTRGELLGEGAYGKVFAGLNQTTGELMAVKQLKIEPTDGQSRAVYLASLEREIDLYKQLRHRHIVGYIAMEQDEANNLLYIFLEYVSGGSIQSMLERFGRFSESLVRIYTRQLLLGLEYLHANKIVHRDIKGGNVLVDADGVVKLADFGASKAFHDPTITDGCKSIRGSVFWMAPEVIKGDGYGRRADIWSVGCTVIEMLTATHPWPGIDNTWTAIFHIAKASSGPPVPADASEGAKDFLQQCFNLEARSRPTASQV</sequence>
<evidence type="ECO:0000256" key="2">
    <source>
        <dbReference type="ARBA" id="ARBA00022679"/>
    </source>
</evidence>
<dbReference type="SUPFAM" id="SSF56112">
    <property type="entry name" value="Protein kinase-like (PK-like)"/>
    <property type="match status" value="1"/>
</dbReference>
<evidence type="ECO:0000313" key="10">
    <source>
        <dbReference type="Proteomes" id="UP000001514"/>
    </source>
</evidence>
<dbReference type="GO" id="GO:0005524">
    <property type="term" value="F:ATP binding"/>
    <property type="evidence" value="ECO:0007669"/>
    <property type="project" value="UniProtKB-UniRule"/>
</dbReference>
<keyword evidence="5 6" id="KW-0067">ATP-binding</keyword>
<dbReference type="eggNOG" id="KOG0198">
    <property type="taxonomic scope" value="Eukaryota"/>
</dbReference>
<dbReference type="OMA" id="MNESHIA"/>
<dbReference type="GO" id="GO:0004674">
    <property type="term" value="F:protein serine/threonine kinase activity"/>
    <property type="evidence" value="ECO:0007669"/>
    <property type="project" value="UniProtKB-KW"/>
</dbReference>
<dbReference type="Gramene" id="EFJ34935">
    <property type="protein sequence ID" value="EFJ34935"/>
    <property type="gene ID" value="SELMODRAFT_65764"/>
</dbReference>
<organism evidence="10">
    <name type="scientific">Selaginella moellendorffii</name>
    <name type="common">Spikemoss</name>
    <dbReference type="NCBI Taxonomy" id="88036"/>
    <lineage>
        <taxon>Eukaryota</taxon>
        <taxon>Viridiplantae</taxon>
        <taxon>Streptophyta</taxon>
        <taxon>Embryophyta</taxon>
        <taxon>Tracheophyta</taxon>
        <taxon>Lycopodiopsida</taxon>
        <taxon>Selaginellales</taxon>
        <taxon>Selaginellaceae</taxon>
        <taxon>Selaginella</taxon>
    </lineage>
</organism>
<dbReference type="PANTHER" id="PTHR11584:SF369">
    <property type="entry name" value="MITOGEN-ACTIVATED PROTEIN KINASE KINASE KINASE 19-RELATED"/>
    <property type="match status" value="1"/>
</dbReference>
<evidence type="ECO:0000256" key="4">
    <source>
        <dbReference type="ARBA" id="ARBA00022777"/>
    </source>
</evidence>
<dbReference type="GO" id="GO:0004672">
    <property type="term" value="F:protein kinase activity"/>
    <property type="evidence" value="ECO:0000318"/>
    <property type="project" value="GO_Central"/>
</dbReference>
<comment type="similarity">
    <text evidence="7">Belongs to the protein kinase superfamily.</text>
</comment>
<dbReference type="InterPro" id="IPR011009">
    <property type="entry name" value="Kinase-like_dom_sf"/>
</dbReference>
<evidence type="ECO:0000256" key="5">
    <source>
        <dbReference type="ARBA" id="ARBA00022840"/>
    </source>
</evidence>
<dbReference type="KEGG" id="smo:SELMODRAFT_65764"/>
<dbReference type="SMART" id="SM00220">
    <property type="entry name" value="S_TKc"/>
    <property type="match status" value="1"/>
</dbReference>
<evidence type="ECO:0000313" key="9">
    <source>
        <dbReference type="EMBL" id="EFJ34935.1"/>
    </source>
</evidence>
<dbReference type="PROSITE" id="PS00108">
    <property type="entry name" value="PROTEIN_KINASE_ST"/>
    <property type="match status" value="1"/>
</dbReference>
<evidence type="ECO:0000256" key="1">
    <source>
        <dbReference type="ARBA" id="ARBA00022527"/>
    </source>
</evidence>
<keyword evidence="10" id="KW-1185">Reference proteome</keyword>
<evidence type="ECO:0000256" key="7">
    <source>
        <dbReference type="RuleBase" id="RU000304"/>
    </source>
</evidence>
<keyword evidence="2" id="KW-0808">Transferase</keyword>
<dbReference type="PANTHER" id="PTHR11584">
    <property type="entry name" value="SERINE/THREONINE PROTEIN KINASE"/>
    <property type="match status" value="1"/>
</dbReference>
<feature type="non-terminal residue" evidence="9">
    <location>
        <position position="1"/>
    </location>
</feature>
<dbReference type="PRINTS" id="PR00109">
    <property type="entry name" value="TYRKINASE"/>
</dbReference>
<reference evidence="9 10" key="1">
    <citation type="journal article" date="2011" name="Science">
        <title>The Selaginella genome identifies genetic changes associated with the evolution of vascular plants.</title>
        <authorList>
            <person name="Banks J.A."/>
            <person name="Nishiyama T."/>
            <person name="Hasebe M."/>
            <person name="Bowman J.L."/>
            <person name="Gribskov M."/>
            <person name="dePamphilis C."/>
            <person name="Albert V.A."/>
            <person name="Aono N."/>
            <person name="Aoyama T."/>
            <person name="Ambrose B.A."/>
            <person name="Ashton N.W."/>
            <person name="Axtell M.J."/>
            <person name="Barker E."/>
            <person name="Barker M.S."/>
            <person name="Bennetzen J.L."/>
            <person name="Bonawitz N.D."/>
            <person name="Chapple C."/>
            <person name="Cheng C."/>
            <person name="Correa L.G."/>
            <person name="Dacre M."/>
            <person name="DeBarry J."/>
            <person name="Dreyer I."/>
            <person name="Elias M."/>
            <person name="Engstrom E.M."/>
            <person name="Estelle M."/>
            <person name="Feng L."/>
            <person name="Finet C."/>
            <person name="Floyd S.K."/>
            <person name="Frommer W.B."/>
            <person name="Fujita T."/>
            <person name="Gramzow L."/>
            <person name="Gutensohn M."/>
            <person name="Harholt J."/>
            <person name="Hattori M."/>
            <person name="Heyl A."/>
            <person name="Hirai T."/>
            <person name="Hiwatashi Y."/>
            <person name="Ishikawa M."/>
            <person name="Iwata M."/>
            <person name="Karol K.G."/>
            <person name="Koehler B."/>
            <person name="Kolukisaoglu U."/>
            <person name="Kubo M."/>
            <person name="Kurata T."/>
            <person name="Lalonde S."/>
            <person name="Li K."/>
            <person name="Li Y."/>
            <person name="Litt A."/>
            <person name="Lyons E."/>
            <person name="Manning G."/>
            <person name="Maruyama T."/>
            <person name="Michael T.P."/>
            <person name="Mikami K."/>
            <person name="Miyazaki S."/>
            <person name="Morinaga S."/>
            <person name="Murata T."/>
            <person name="Mueller-Roeber B."/>
            <person name="Nelson D.R."/>
            <person name="Obara M."/>
            <person name="Oguri Y."/>
            <person name="Olmstead R.G."/>
            <person name="Onodera N."/>
            <person name="Petersen B.L."/>
            <person name="Pils B."/>
            <person name="Prigge M."/>
            <person name="Rensing S.A."/>
            <person name="Riano-Pachon D.M."/>
            <person name="Roberts A.W."/>
            <person name="Sato Y."/>
            <person name="Scheller H.V."/>
            <person name="Schulz B."/>
            <person name="Schulz C."/>
            <person name="Shakirov E.V."/>
            <person name="Shibagaki N."/>
            <person name="Shinohara N."/>
            <person name="Shippen D.E."/>
            <person name="Soerensen I."/>
            <person name="Sotooka R."/>
            <person name="Sugimoto N."/>
            <person name="Sugita M."/>
            <person name="Sumikawa N."/>
            <person name="Tanurdzic M."/>
            <person name="Theissen G."/>
            <person name="Ulvskov P."/>
            <person name="Wakazuki S."/>
            <person name="Weng J.K."/>
            <person name="Willats W.W."/>
            <person name="Wipf D."/>
            <person name="Wolf P.G."/>
            <person name="Yang L."/>
            <person name="Zimmer A.D."/>
            <person name="Zhu Q."/>
            <person name="Mitros T."/>
            <person name="Hellsten U."/>
            <person name="Loque D."/>
            <person name="Otillar R."/>
            <person name="Salamov A."/>
            <person name="Schmutz J."/>
            <person name="Shapiro H."/>
            <person name="Lindquist E."/>
            <person name="Lucas S."/>
            <person name="Rokhsar D."/>
            <person name="Grigoriev I.V."/>
        </authorList>
    </citation>
    <scope>NUCLEOTIDE SEQUENCE [LARGE SCALE GENOMIC DNA]</scope>
</reference>
<keyword evidence="3 6" id="KW-0547">Nucleotide-binding</keyword>
<dbReference type="Gene3D" id="3.30.200.20">
    <property type="entry name" value="Phosphorylase Kinase, domain 1"/>
    <property type="match status" value="1"/>
</dbReference>
<dbReference type="CDD" id="cd06606">
    <property type="entry name" value="STKc_MAPKKK"/>
    <property type="match status" value="1"/>
</dbReference>
<protein>
    <recommendedName>
        <fullName evidence="8">Protein kinase domain-containing protein</fullName>
    </recommendedName>
</protein>
<dbReference type="HOGENOM" id="CLU_000288_63_23_1"/>
<dbReference type="PROSITE" id="PS50011">
    <property type="entry name" value="PROTEIN_KINASE_DOM"/>
    <property type="match status" value="1"/>
</dbReference>
<dbReference type="GO" id="GO:0038066">
    <property type="term" value="P:p38MAPK cascade"/>
    <property type="evidence" value="ECO:0000318"/>
    <property type="project" value="GO_Central"/>
</dbReference>
<dbReference type="GO" id="GO:0007254">
    <property type="term" value="P:JNK cascade"/>
    <property type="evidence" value="ECO:0000318"/>
    <property type="project" value="GO_Central"/>
</dbReference>
<dbReference type="Proteomes" id="UP000001514">
    <property type="component" value="Unassembled WGS sequence"/>
</dbReference>
<accession>D8R092</accession>
<dbReference type="InterPro" id="IPR001245">
    <property type="entry name" value="Ser-Thr/Tyr_kinase_cat_dom"/>
</dbReference>
<dbReference type="STRING" id="88036.D8R092"/>
<dbReference type="InterPro" id="IPR008271">
    <property type="entry name" value="Ser/Thr_kinase_AS"/>
</dbReference>
<name>D8R092_SELML</name>
<dbReference type="Pfam" id="PF00069">
    <property type="entry name" value="Pkinase"/>
    <property type="match status" value="1"/>
</dbReference>
<dbReference type="InterPro" id="IPR000719">
    <property type="entry name" value="Prot_kinase_dom"/>
</dbReference>
<keyword evidence="1 7" id="KW-0723">Serine/threonine-protein kinase</keyword>
<evidence type="ECO:0000256" key="3">
    <source>
        <dbReference type="ARBA" id="ARBA00022741"/>
    </source>
</evidence>
<dbReference type="Gene3D" id="1.10.510.10">
    <property type="entry name" value="Transferase(Phosphotransferase) domain 1"/>
    <property type="match status" value="1"/>
</dbReference>
<feature type="domain" description="Protein kinase" evidence="8">
    <location>
        <begin position="1"/>
        <end position="257"/>
    </location>
</feature>
<dbReference type="InterPro" id="IPR017441">
    <property type="entry name" value="Protein_kinase_ATP_BS"/>
</dbReference>
<dbReference type="PIRSF" id="PIRSF000654">
    <property type="entry name" value="Integrin-linked_kinase"/>
    <property type="match status" value="1"/>
</dbReference>
<dbReference type="EMBL" id="GL377569">
    <property type="protein sequence ID" value="EFJ34935.1"/>
    <property type="molecule type" value="Genomic_DNA"/>
</dbReference>
<evidence type="ECO:0000256" key="6">
    <source>
        <dbReference type="PROSITE-ProRule" id="PRU10141"/>
    </source>
</evidence>
<feature type="binding site" evidence="6">
    <location>
        <position position="30"/>
    </location>
    <ligand>
        <name>ATP</name>
        <dbReference type="ChEBI" id="CHEBI:30616"/>
    </ligand>
</feature>
<evidence type="ECO:0000259" key="8">
    <source>
        <dbReference type="PROSITE" id="PS50011"/>
    </source>
</evidence>
<gene>
    <name evidence="9" type="ORF">SELMODRAFT_65764</name>
</gene>
<proteinExistence type="inferred from homology"/>
<feature type="non-terminal residue" evidence="9">
    <location>
        <position position="257"/>
    </location>
</feature>